<protein>
    <recommendedName>
        <fullName evidence="2">hydroxymethylpyrimidine kinase</fullName>
        <ecNumber evidence="2">2.7.1.49</ecNumber>
    </recommendedName>
</protein>
<reference evidence="9" key="1">
    <citation type="journal article" date="2014" name="Stand. Genomic Sci.">
        <title>Genome sequence of the exopolysaccharide-producing Salipiger mucosus type strain (DSM 16094(T)), a moderately halophilic member of the Roseobacter clade.</title>
        <authorList>
            <person name="Riedel T."/>
            <person name="Spring S."/>
            <person name="Fiebig A."/>
            <person name="Petersen J."/>
            <person name="Kyrpides N.C."/>
            <person name="Goker M."/>
            <person name="Klenk H.P."/>
        </authorList>
    </citation>
    <scope>NUCLEOTIDE SEQUENCE [LARGE SCALE GENOMIC DNA]</scope>
    <source>
        <strain evidence="9">DSM 16094</strain>
    </source>
</reference>
<dbReference type="STRING" id="1123237.Salmuc_03483"/>
<keyword evidence="9" id="KW-1185">Reference proteome</keyword>
<evidence type="ECO:0000259" key="7">
    <source>
        <dbReference type="Pfam" id="PF08543"/>
    </source>
</evidence>
<dbReference type="InterPro" id="IPR004399">
    <property type="entry name" value="HMP/HMP-P_kinase_dom"/>
</dbReference>
<evidence type="ECO:0000256" key="3">
    <source>
        <dbReference type="ARBA" id="ARBA00022679"/>
    </source>
</evidence>
<comment type="pathway">
    <text evidence="1">Cofactor biosynthesis; thiamine diphosphate biosynthesis.</text>
</comment>
<dbReference type="OrthoDB" id="9810880at2"/>
<dbReference type="EMBL" id="APVH01000079">
    <property type="protein sequence ID" value="EPX75460.1"/>
    <property type="molecule type" value="Genomic_DNA"/>
</dbReference>
<dbReference type="SUPFAM" id="SSF53613">
    <property type="entry name" value="Ribokinase-like"/>
    <property type="match status" value="1"/>
</dbReference>
<evidence type="ECO:0000256" key="4">
    <source>
        <dbReference type="ARBA" id="ARBA00022741"/>
    </source>
</evidence>
<comment type="caution">
    <text evidence="8">The sequence shown here is derived from an EMBL/GenBank/DDBJ whole genome shotgun (WGS) entry which is preliminary data.</text>
</comment>
<dbReference type="GO" id="GO:0008972">
    <property type="term" value="F:phosphomethylpyrimidine kinase activity"/>
    <property type="evidence" value="ECO:0007669"/>
    <property type="project" value="InterPro"/>
</dbReference>
<dbReference type="Proteomes" id="UP000015347">
    <property type="component" value="Unassembled WGS sequence"/>
</dbReference>
<keyword evidence="6" id="KW-0067">ATP-binding</keyword>
<evidence type="ECO:0000256" key="1">
    <source>
        <dbReference type="ARBA" id="ARBA00004948"/>
    </source>
</evidence>
<dbReference type="GO" id="GO:0005829">
    <property type="term" value="C:cytosol"/>
    <property type="evidence" value="ECO:0007669"/>
    <property type="project" value="TreeGrafter"/>
</dbReference>
<keyword evidence="3 8" id="KW-0808">Transferase</keyword>
<dbReference type="GO" id="GO:0009229">
    <property type="term" value="P:thiamine diphosphate biosynthetic process"/>
    <property type="evidence" value="ECO:0007669"/>
    <property type="project" value="UniProtKB-UniPathway"/>
</dbReference>
<dbReference type="GO" id="GO:0009228">
    <property type="term" value="P:thiamine biosynthetic process"/>
    <property type="evidence" value="ECO:0007669"/>
    <property type="project" value="InterPro"/>
</dbReference>
<name>S9RBF6_9RHOB</name>
<proteinExistence type="predicted"/>
<dbReference type="PANTHER" id="PTHR20858:SF17">
    <property type="entry name" value="HYDROXYMETHYLPYRIMIDINE_PHOSPHOMETHYLPYRIMIDINE KINASE THI20-RELATED"/>
    <property type="match status" value="1"/>
</dbReference>
<keyword evidence="5 8" id="KW-0418">Kinase</keyword>
<gene>
    <name evidence="8" type="ORF">Salmuc_03483</name>
</gene>
<dbReference type="AlphaFoldDB" id="S9RBF6"/>
<dbReference type="PANTHER" id="PTHR20858">
    <property type="entry name" value="PHOSPHOMETHYLPYRIMIDINE KINASE"/>
    <property type="match status" value="1"/>
</dbReference>
<keyword evidence="4" id="KW-0547">Nucleotide-binding</keyword>
<dbReference type="InterPro" id="IPR029056">
    <property type="entry name" value="Ribokinase-like"/>
</dbReference>
<dbReference type="GO" id="GO:0008902">
    <property type="term" value="F:hydroxymethylpyrimidine kinase activity"/>
    <property type="evidence" value="ECO:0007669"/>
    <property type="project" value="UniProtKB-EC"/>
</dbReference>
<feature type="domain" description="Pyridoxamine kinase/Phosphomethylpyrimidine kinase" evidence="7">
    <location>
        <begin position="14"/>
        <end position="260"/>
    </location>
</feature>
<evidence type="ECO:0000256" key="2">
    <source>
        <dbReference type="ARBA" id="ARBA00012135"/>
    </source>
</evidence>
<dbReference type="EC" id="2.7.1.49" evidence="2"/>
<dbReference type="InterPro" id="IPR013749">
    <property type="entry name" value="PM/HMP-P_kinase-1"/>
</dbReference>
<dbReference type="UniPathway" id="UPA00060">
    <property type="reaction ID" value="UER00138"/>
</dbReference>
<organism evidence="8 9">
    <name type="scientific">Salipiger mucosus DSM 16094</name>
    <dbReference type="NCBI Taxonomy" id="1123237"/>
    <lineage>
        <taxon>Bacteria</taxon>
        <taxon>Pseudomonadati</taxon>
        <taxon>Pseudomonadota</taxon>
        <taxon>Alphaproteobacteria</taxon>
        <taxon>Rhodobacterales</taxon>
        <taxon>Roseobacteraceae</taxon>
        <taxon>Salipiger</taxon>
    </lineage>
</organism>
<sequence length="271" mass="27241">MGQTPNLLIIAGSDSGGGAGIQADVKTASALGVYATTALTAVTAQNTRGVQAVELLPPDLVAAQVASVLDDIGAGAVKIGMLGSAEITRAVARALDGYAGPVVLDPVMVAKSGDVLLADSAIAALREHLLPRATLLTPNLPEAAQLLGTGPAATAEEAEAQGRALCDLGARAVLMKGGHAEGPTCTDRLVTPDSIRTYASPRLDTRNTHGTGCTLSSAVASELAKGAKLPQAVARAHDWLHAAIGAADGLGIGHGHGPVHHFHALWNEVPA</sequence>
<evidence type="ECO:0000256" key="5">
    <source>
        <dbReference type="ARBA" id="ARBA00022777"/>
    </source>
</evidence>
<dbReference type="HOGENOM" id="CLU_020520_0_1_5"/>
<dbReference type="RefSeq" id="WP_020043417.1">
    <property type="nucleotide sequence ID" value="NZ_KE557298.1"/>
</dbReference>
<dbReference type="Gene3D" id="3.40.1190.20">
    <property type="match status" value="1"/>
</dbReference>
<evidence type="ECO:0000313" key="8">
    <source>
        <dbReference type="EMBL" id="EPX75460.1"/>
    </source>
</evidence>
<dbReference type="FunFam" id="3.40.1190.20:FF:000003">
    <property type="entry name" value="Phosphomethylpyrimidine kinase ThiD"/>
    <property type="match status" value="1"/>
</dbReference>
<evidence type="ECO:0000256" key="6">
    <source>
        <dbReference type="ARBA" id="ARBA00022840"/>
    </source>
</evidence>
<dbReference type="CDD" id="cd01169">
    <property type="entry name" value="HMPP_kinase"/>
    <property type="match status" value="1"/>
</dbReference>
<dbReference type="eggNOG" id="COG0351">
    <property type="taxonomic scope" value="Bacteria"/>
</dbReference>
<dbReference type="Pfam" id="PF08543">
    <property type="entry name" value="Phos_pyr_kin"/>
    <property type="match status" value="1"/>
</dbReference>
<dbReference type="GO" id="GO:0005524">
    <property type="term" value="F:ATP binding"/>
    <property type="evidence" value="ECO:0007669"/>
    <property type="project" value="UniProtKB-KW"/>
</dbReference>
<dbReference type="NCBIfam" id="TIGR00097">
    <property type="entry name" value="HMP-P_kinase"/>
    <property type="match status" value="1"/>
</dbReference>
<accession>S9RBF6</accession>
<evidence type="ECO:0000313" key="9">
    <source>
        <dbReference type="Proteomes" id="UP000015347"/>
    </source>
</evidence>